<dbReference type="HOGENOM" id="CLU_068392_0_0_4"/>
<dbReference type="InterPro" id="IPR050090">
    <property type="entry name" value="Tyrosine_recombinase_XerCD"/>
</dbReference>
<dbReference type="Proteomes" id="UP000001192">
    <property type="component" value="Chromosome 2"/>
</dbReference>
<name>B2JPT6_PARP8</name>
<proteinExistence type="predicted"/>
<evidence type="ECO:0000313" key="5">
    <source>
        <dbReference type="EMBL" id="ACC73277.1"/>
    </source>
</evidence>
<evidence type="ECO:0000259" key="4">
    <source>
        <dbReference type="PROSITE" id="PS51898"/>
    </source>
</evidence>
<evidence type="ECO:0000256" key="2">
    <source>
        <dbReference type="ARBA" id="ARBA00023172"/>
    </source>
</evidence>
<evidence type="ECO:0000256" key="3">
    <source>
        <dbReference type="SAM" id="MobiDB-lite"/>
    </source>
</evidence>
<protein>
    <submittedName>
        <fullName evidence="5">Integrase family protein</fullName>
    </submittedName>
</protein>
<dbReference type="STRING" id="391038.Bphy_4156"/>
<sequence>MGSTDRVGSAGSSPAIAEADLFERERQDWLIDPRAAFDAWLAGQHFRNSSAEVYRAQWGLFLEWLQARQKNLVTVDMRAIAEFVAGLSIRKPQRARYLRLIERVLDHVREIELASTNPARFIAQDGEAEWRNARDNEPTGFLSVGERSALIDYLFSPVTNLSAAQRWRERRDRALIAVFLGGGIKTGEARTLSVSCMTSGSPWVVIEAANPLFTRRTRLAPFAVSVLGAWLDERKQAELPGELVFPASPSGRPMHKATMLRAVDALVDAAGFGQSREARASPHTLRNSFAADLFERGVEVEVVGQWLGFAQAVSANRLHRAWKTWSEHEKFDSDIRLAEASEPSEDHDGARNDG</sequence>
<dbReference type="SUPFAM" id="SSF56349">
    <property type="entry name" value="DNA breaking-rejoining enzymes"/>
    <property type="match status" value="1"/>
</dbReference>
<gene>
    <name evidence="5" type="ordered locus">Bphy_4156</name>
</gene>
<dbReference type="OrthoDB" id="6814137at2"/>
<dbReference type="EMBL" id="CP001044">
    <property type="protein sequence ID" value="ACC73277.1"/>
    <property type="molecule type" value="Genomic_DNA"/>
</dbReference>
<dbReference type="Pfam" id="PF00589">
    <property type="entry name" value="Phage_integrase"/>
    <property type="match status" value="1"/>
</dbReference>
<dbReference type="PANTHER" id="PTHR30349:SF64">
    <property type="entry name" value="PROPHAGE INTEGRASE INTD-RELATED"/>
    <property type="match status" value="1"/>
</dbReference>
<feature type="domain" description="Tyr recombinase" evidence="4">
    <location>
        <begin position="137"/>
        <end position="342"/>
    </location>
</feature>
<reference evidence="6" key="1">
    <citation type="journal article" date="2014" name="Stand. Genomic Sci.">
        <title>Complete genome sequence of Burkholderia phymatum STM815(T), a broad host range and efficient nitrogen-fixing symbiont of Mimosa species.</title>
        <authorList>
            <person name="Moulin L."/>
            <person name="Klonowska A."/>
            <person name="Caroline B."/>
            <person name="Booth K."/>
            <person name="Vriezen J.A."/>
            <person name="Melkonian R."/>
            <person name="James E.K."/>
            <person name="Young J.P."/>
            <person name="Bena G."/>
            <person name="Hauser L."/>
            <person name="Land M."/>
            <person name="Kyrpides N."/>
            <person name="Bruce D."/>
            <person name="Chain P."/>
            <person name="Copeland A."/>
            <person name="Pitluck S."/>
            <person name="Woyke T."/>
            <person name="Lizotte-Waniewski M."/>
            <person name="Bristow J."/>
            <person name="Riley M."/>
        </authorList>
    </citation>
    <scope>NUCLEOTIDE SEQUENCE [LARGE SCALE GENOMIC DNA]</scope>
    <source>
        <strain evidence="6">DSM 17167 / CIP 108236 / LMG 21445 / STM815</strain>
    </source>
</reference>
<keyword evidence="2" id="KW-0233">DNA recombination</keyword>
<dbReference type="PANTHER" id="PTHR30349">
    <property type="entry name" value="PHAGE INTEGRASE-RELATED"/>
    <property type="match status" value="1"/>
</dbReference>
<evidence type="ECO:0000313" key="6">
    <source>
        <dbReference type="Proteomes" id="UP000001192"/>
    </source>
</evidence>
<feature type="region of interest" description="Disordered" evidence="3">
    <location>
        <begin position="334"/>
        <end position="354"/>
    </location>
</feature>
<dbReference type="GO" id="GO:0003677">
    <property type="term" value="F:DNA binding"/>
    <property type="evidence" value="ECO:0007669"/>
    <property type="project" value="InterPro"/>
</dbReference>
<dbReference type="InterPro" id="IPR002104">
    <property type="entry name" value="Integrase_catalytic"/>
</dbReference>
<evidence type="ECO:0000256" key="1">
    <source>
        <dbReference type="ARBA" id="ARBA00022908"/>
    </source>
</evidence>
<dbReference type="GO" id="GO:0006310">
    <property type="term" value="P:DNA recombination"/>
    <property type="evidence" value="ECO:0007669"/>
    <property type="project" value="UniProtKB-KW"/>
</dbReference>
<dbReference type="RefSeq" id="WP_012403450.1">
    <property type="nucleotide sequence ID" value="NC_010623.1"/>
</dbReference>
<dbReference type="KEGG" id="bph:Bphy_4156"/>
<dbReference type="PROSITE" id="PS51898">
    <property type="entry name" value="TYR_RECOMBINASE"/>
    <property type="match status" value="1"/>
</dbReference>
<accession>B2JPT6</accession>
<organism evidence="5 6">
    <name type="scientific">Paraburkholderia phymatum (strain DSM 17167 / CIP 108236 / LMG 21445 / STM815)</name>
    <name type="common">Burkholderia phymatum</name>
    <dbReference type="NCBI Taxonomy" id="391038"/>
    <lineage>
        <taxon>Bacteria</taxon>
        <taxon>Pseudomonadati</taxon>
        <taxon>Pseudomonadota</taxon>
        <taxon>Betaproteobacteria</taxon>
        <taxon>Burkholderiales</taxon>
        <taxon>Burkholderiaceae</taxon>
        <taxon>Paraburkholderia</taxon>
    </lineage>
</organism>
<dbReference type="AlphaFoldDB" id="B2JPT6"/>
<dbReference type="GO" id="GO:0015074">
    <property type="term" value="P:DNA integration"/>
    <property type="evidence" value="ECO:0007669"/>
    <property type="project" value="UniProtKB-KW"/>
</dbReference>
<keyword evidence="1" id="KW-0229">DNA integration</keyword>
<dbReference type="eggNOG" id="COG4974">
    <property type="taxonomic scope" value="Bacteria"/>
</dbReference>
<dbReference type="InterPro" id="IPR013762">
    <property type="entry name" value="Integrase-like_cat_sf"/>
</dbReference>
<dbReference type="Gene3D" id="1.10.443.10">
    <property type="entry name" value="Intergrase catalytic core"/>
    <property type="match status" value="1"/>
</dbReference>
<dbReference type="InterPro" id="IPR011010">
    <property type="entry name" value="DNA_brk_join_enz"/>
</dbReference>
<keyword evidence="6" id="KW-1185">Reference proteome</keyword>